<feature type="compositionally biased region" description="Low complexity" evidence="8">
    <location>
        <begin position="148"/>
        <end position="160"/>
    </location>
</feature>
<evidence type="ECO:0000256" key="1">
    <source>
        <dbReference type="ARBA" id="ARBA00022490"/>
    </source>
</evidence>
<dbReference type="RefSeq" id="WP_183338776.1">
    <property type="nucleotide sequence ID" value="NZ_JACHNU010000001.1"/>
</dbReference>
<dbReference type="AlphaFoldDB" id="A0A840IA48"/>
<proteinExistence type="inferred from homology"/>
<dbReference type="PROSITE" id="PS50122">
    <property type="entry name" value="CHEB"/>
    <property type="match status" value="1"/>
</dbReference>
<feature type="active site" evidence="5 6">
    <location>
        <position position="214"/>
    </location>
</feature>
<organism evidence="11 12">
    <name type="scientific">Conexibacter arvalis</name>
    <dbReference type="NCBI Taxonomy" id="912552"/>
    <lineage>
        <taxon>Bacteria</taxon>
        <taxon>Bacillati</taxon>
        <taxon>Actinomycetota</taxon>
        <taxon>Thermoleophilia</taxon>
        <taxon>Solirubrobacterales</taxon>
        <taxon>Conexibacteraceae</taxon>
        <taxon>Conexibacter</taxon>
    </lineage>
</organism>
<dbReference type="PROSITE" id="PS50110">
    <property type="entry name" value="RESPONSE_REGULATORY"/>
    <property type="match status" value="1"/>
</dbReference>
<sequence>MSSATATRVVVADDSGLMRRVVTATLEHSGFTVVGAAKDGDEALALCEREQPDAMTLDLAMPGLDGIGVLRALRRQGERATPVVVVSAFSPAHGARAVDALAEGAFDLVAKPAVGDGIDRFTNELSDKVRLAAASRRGARRRAPQPPAEGGRVRTAPSGAGAAGSGRTERRARAHAATRRIVVIACSTGGPKALAELVPALPAPLGAGTLIVQHMPPGFTGSLAARLDRVSNLNVREAAGGETLDPRVALLAPGGAHLRLTDPARVTQLSDEPEIGGLRPRADLTIVDVARAFGEKMLLVVLTGMGRDGLEGAREVRRRGGRVLVEAESTCTVYGMPRAIAEAGLAHEVLPLHELPAAITTEAGGR</sequence>
<feature type="domain" description="CheB-type methylesterase" evidence="10">
    <location>
        <begin position="175"/>
        <end position="361"/>
    </location>
</feature>
<keyword evidence="12" id="KW-1185">Reference proteome</keyword>
<keyword evidence="1 5" id="KW-0963">Cytoplasm</keyword>
<dbReference type="PANTHER" id="PTHR42872:SF6">
    <property type="entry name" value="PROTEIN-GLUTAMATE METHYLESTERASE_PROTEIN-GLUTAMINE GLUTAMINASE"/>
    <property type="match status" value="1"/>
</dbReference>
<dbReference type="Gene3D" id="3.40.50.2300">
    <property type="match status" value="1"/>
</dbReference>
<feature type="modified residue" description="4-aspartylphosphate" evidence="5 7">
    <location>
        <position position="58"/>
    </location>
</feature>
<evidence type="ECO:0000256" key="3">
    <source>
        <dbReference type="ARBA" id="ARBA00022801"/>
    </source>
</evidence>
<evidence type="ECO:0000256" key="7">
    <source>
        <dbReference type="PROSITE-ProRule" id="PRU00169"/>
    </source>
</evidence>
<comment type="function">
    <text evidence="5">Involved in chemotaxis. Part of a chemotaxis signal transduction system that modulates chemotaxis in response to various stimuli. Catalyzes the demethylation of specific methylglutamate residues introduced into the chemoreceptors (methyl-accepting chemotaxis proteins or MCP) by CheR. Also mediates the irreversible deamidation of specific glutamine residues to glutamic acid.</text>
</comment>
<feature type="active site" evidence="5 6">
    <location>
        <position position="308"/>
    </location>
</feature>
<dbReference type="SUPFAM" id="SSF52738">
    <property type="entry name" value="Methylesterase CheB, C-terminal domain"/>
    <property type="match status" value="1"/>
</dbReference>
<accession>A0A840IA48</accession>
<comment type="catalytic activity">
    <reaction evidence="5">
        <text>L-glutaminyl-[protein] + H2O = L-glutamyl-[protein] + NH4(+)</text>
        <dbReference type="Rhea" id="RHEA:16441"/>
        <dbReference type="Rhea" id="RHEA-COMP:10207"/>
        <dbReference type="Rhea" id="RHEA-COMP:10208"/>
        <dbReference type="ChEBI" id="CHEBI:15377"/>
        <dbReference type="ChEBI" id="CHEBI:28938"/>
        <dbReference type="ChEBI" id="CHEBI:29973"/>
        <dbReference type="ChEBI" id="CHEBI:30011"/>
        <dbReference type="EC" id="3.5.1.44"/>
    </reaction>
</comment>
<comment type="similarity">
    <text evidence="5">Belongs to the CheB family.</text>
</comment>
<evidence type="ECO:0000313" key="12">
    <source>
        <dbReference type="Proteomes" id="UP000585272"/>
    </source>
</evidence>
<keyword evidence="5 7" id="KW-0597">Phosphoprotein</keyword>
<evidence type="ECO:0000313" key="11">
    <source>
        <dbReference type="EMBL" id="MBB4660994.1"/>
    </source>
</evidence>
<dbReference type="Pfam" id="PF01339">
    <property type="entry name" value="CheB_methylest"/>
    <property type="match status" value="1"/>
</dbReference>
<evidence type="ECO:0000256" key="4">
    <source>
        <dbReference type="ARBA" id="ARBA00048267"/>
    </source>
</evidence>
<gene>
    <name evidence="5" type="primary">cheB</name>
    <name evidence="11" type="ORF">BDZ31_000567</name>
</gene>
<keyword evidence="2 5" id="KW-0145">Chemotaxis</keyword>
<feature type="region of interest" description="Disordered" evidence="8">
    <location>
        <begin position="132"/>
        <end position="172"/>
    </location>
</feature>
<dbReference type="GO" id="GO:0006935">
    <property type="term" value="P:chemotaxis"/>
    <property type="evidence" value="ECO:0007669"/>
    <property type="project" value="UniProtKB-UniRule"/>
</dbReference>
<dbReference type="SMART" id="SM00448">
    <property type="entry name" value="REC"/>
    <property type="match status" value="1"/>
</dbReference>
<protein>
    <recommendedName>
        <fullName evidence="5">Protein-glutamate methylesterase/protein-glutamine glutaminase</fullName>
        <ecNumber evidence="5">3.1.1.61</ecNumber>
        <ecNumber evidence="5">3.5.1.44</ecNumber>
    </recommendedName>
</protein>
<dbReference type="InterPro" id="IPR008248">
    <property type="entry name" value="CheB-like"/>
</dbReference>
<dbReference type="Proteomes" id="UP000585272">
    <property type="component" value="Unassembled WGS sequence"/>
</dbReference>
<comment type="subcellular location">
    <subcellularLocation>
        <location evidence="5">Cytoplasm</location>
    </subcellularLocation>
</comment>
<feature type="active site" evidence="5 6">
    <location>
        <position position="187"/>
    </location>
</feature>
<dbReference type="InterPro" id="IPR011006">
    <property type="entry name" value="CheY-like_superfamily"/>
</dbReference>
<dbReference type="GO" id="GO:0008984">
    <property type="term" value="F:protein-glutamate methylesterase activity"/>
    <property type="evidence" value="ECO:0007669"/>
    <property type="project" value="UniProtKB-UniRule"/>
</dbReference>
<evidence type="ECO:0000256" key="8">
    <source>
        <dbReference type="SAM" id="MobiDB-lite"/>
    </source>
</evidence>
<dbReference type="Gene3D" id="3.40.50.180">
    <property type="entry name" value="Methylesterase CheB, C-terminal domain"/>
    <property type="match status" value="1"/>
</dbReference>
<dbReference type="NCBIfam" id="NF001965">
    <property type="entry name" value="PRK00742.1"/>
    <property type="match status" value="1"/>
</dbReference>
<evidence type="ECO:0000256" key="6">
    <source>
        <dbReference type="PROSITE-ProRule" id="PRU00050"/>
    </source>
</evidence>
<feature type="domain" description="Response regulatory" evidence="9">
    <location>
        <begin position="8"/>
        <end position="126"/>
    </location>
</feature>
<dbReference type="GO" id="GO:0050568">
    <property type="term" value="F:protein-glutamine glutaminase activity"/>
    <property type="evidence" value="ECO:0007669"/>
    <property type="project" value="UniProtKB-UniRule"/>
</dbReference>
<keyword evidence="3 5" id="KW-0378">Hydrolase</keyword>
<name>A0A840IA48_9ACTN</name>
<dbReference type="PANTHER" id="PTHR42872">
    <property type="entry name" value="PROTEIN-GLUTAMATE METHYLESTERASE/PROTEIN-GLUTAMINE GLUTAMINASE"/>
    <property type="match status" value="1"/>
</dbReference>
<dbReference type="HAMAP" id="MF_00099">
    <property type="entry name" value="CheB_chemtxs"/>
    <property type="match status" value="1"/>
</dbReference>
<evidence type="ECO:0000259" key="10">
    <source>
        <dbReference type="PROSITE" id="PS50122"/>
    </source>
</evidence>
<evidence type="ECO:0000259" key="9">
    <source>
        <dbReference type="PROSITE" id="PS50110"/>
    </source>
</evidence>
<comment type="catalytic activity">
    <reaction evidence="4 5">
        <text>[protein]-L-glutamate 5-O-methyl ester + H2O = L-glutamyl-[protein] + methanol + H(+)</text>
        <dbReference type="Rhea" id="RHEA:23236"/>
        <dbReference type="Rhea" id="RHEA-COMP:10208"/>
        <dbReference type="Rhea" id="RHEA-COMP:10311"/>
        <dbReference type="ChEBI" id="CHEBI:15377"/>
        <dbReference type="ChEBI" id="CHEBI:15378"/>
        <dbReference type="ChEBI" id="CHEBI:17790"/>
        <dbReference type="ChEBI" id="CHEBI:29973"/>
        <dbReference type="ChEBI" id="CHEBI:82795"/>
        <dbReference type="EC" id="3.1.1.61"/>
    </reaction>
</comment>
<comment type="caution">
    <text evidence="11">The sequence shown here is derived from an EMBL/GenBank/DDBJ whole genome shotgun (WGS) entry which is preliminary data.</text>
</comment>
<dbReference type="GO" id="GO:0005737">
    <property type="term" value="C:cytoplasm"/>
    <property type="evidence" value="ECO:0007669"/>
    <property type="project" value="UniProtKB-SubCell"/>
</dbReference>
<comment type="PTM">
    <text evidence="5">Phosphorylated by CheA. Phosphorylation of the N-terminal regulatory domain activates the methylesterase activity.</text>
</comment>
<evidence type="ECO:0000256" key="2">
    <source>
        <dbReference type="ARBA" id="ARBA00022500"/>
    </source>
</evidence>
<reference evidence="11 12" key="1">
    <citation type="submission" date="2020-08" db="EMBL/GenBank/DDBJ databases">
        <title>Genomic Encyclopedia of Archaeal and Bacterial Type Strains, Phase II (KMG-II): from individual species to whole genera.</title>
        <authorList>
            <person name="Goeker M."/>
        </authorList>
    </citation>
    <scope>NUCLEOTIDE SEQUENCE [LARGE SCALE GENOMIC DNA]</scope>
    <source>
        <strain evidence="11 12">DSM 23288</strain>
    </source>
</reference>
<dbReference type="CDD" id="cd16432">
    <property type="entry name" value="CheB_Rec"/>
    <property type="match status" value="1"/>
</dbReference>
<dbReference type="PIRSF" id="PIRSF000876">
    <property type="entry name" value="RR_chemtxs_CheB"/>
    <property type="match status" value="1"/>
</dbReference>
<dbReference type="InterPro" id="IPR001789">
    <property type="entry name" value="Sig_transdc_resp-reg_receiver"/>
</dbReference>
<dbReference type="InterPro" id="IPR000673">
    <property type="entry name" value="Sig_transdc_resp-reg_Me-estase"/>
</dbReference>
<dbReference type="InterPro" id="IPR035909">
    <property type="entry name" value="CheB_C"/>
</dbReference>
<dbReference type="Pfam" id="PF00072">
    <property type="entry name" value="Response_reg"/>
    <property type="match status" value="1"/>
</dbReference>
<dbReference type="EMBL" id="JACHNU010000001">
    <property type="protein sequence ID" value="MBB4660994.1"/>
    <property type="molecule type" value="Genomic_DNA"/>
</dbReference>
<dbReference type="EC" id="3.1.1.61" evidence="5"/>
<dbReference type="EC" id="3.5.1.44" evidence="5"/>
<dbReference type="CDD" id="cd17541">
    <property type="entry name" value="REC_CheB-like"/>
    <property type="match status" value="1"/>
</dbReference>
<dbReference type="GO" id="GO:0000156">
    <property type="term" value="F:phosphorelay response regulator activity"/>
    <property type="evidence" value="ECO:0007669"/>
    <property type="project" value="InterPro"/>
</dbReference>
<evidence type="ECO:0000256" key="5">
    <source>
        <dbReference type="HAMAP-Rule" id="MF_00099"/>
    </source>
</evidence>
<comment type="domain">
    <text evidence="5">Contains a C-terminal catalytic domain, and an N-terminal region which modulates catalytic activity.</text>
</comment>
<dbReference type="SUPFAM" id="SSF52172">
    <property type="entry name" value="CheY-like"/>
    <property type="match status" value="1"/>
</dbReference>